<reference evidence="1 2" key="1">
    <citation type="submission" date="2019-09" db="EMBL/GenBank/DDBJ databases">
        <title>Draft genome of the ectomycorrhizal ascomycete Sphaerosporella brunnea.</title>
        <authorList>
            <consortium name="DOE Joint Genome Institute"/>
            <person name="Benucci G.M."/>
            <person name="Marozzi G."/>
            <person name="Antonielli L."/>
            <person name="Sanchez S."/>
            <person name="Marco P."/>
            <person name="Wang X."/>
            <person name="Falini L.B."/>
            <person name="Barry K."/>
            <person name="Haridas S."/>
            <person name="Lipzen A."/>
            <person name="Labutti K."/>
            <person name="Grigoriev I.V."/>
            <person name="Murat C."/>
            <person name="Martin F."/>
            <person name="Albertini E."/>
            <person name="Donnini D."/>
            <person name="Bonito G."/>
        </authorList>
    </citation>
    <scope>NUCLEOTIDE SEQUENCE [LARGE SCALE GENOMIC DNA]</scope>
    <source>
        <strain evidence="1 2">Sb_GMNB300</strain>
    </source>
</reference>
<proteinExistence type="predicted"/>
<comment type="caution">
    <text evidence="1">The sequence shown here is derived from an EMBL/GenBank/DDBJ whole genome shotgun (WGS) entry which is preliminary data.</text>
</comment>
<organism evidence="1 2">
    <name type="scientific">Sphaerosporella brunnea</name>
    <dbReference type="NCBI Taxonomy" id="1250544"/>
    <lineage>
        <taxon>Eukaryota</taxon>
        <taxon>Fungi</taxon>
        <taxon>Dikarya</taxon>
        <taxon>Ascomycota</taxon>
        <taxon>Pezizomycotina</taxon>
        <taxon>Pezizomycetes</taxon>
        <taxon>Pezizales</taxon>
        <taxon>Pyronemataceae</taxon>
        <taxon>Sphaerosporella</taxon>
    </lineage>
</organism>
<feature type="non-terminal residue" evidence="1">
    <location>
        <position position="1"/>
    </location>
</feature>
<dbReference type="Proteomes" id="UP000326924">
    <property type="component" value="Unassembled WGS sequence"/>
</dbReference>
<dbReference type="AlphaFoldDB" id="A0A5J5EGV4"/>
<keyword evidence="2" id="KW-1185">Reference proteome</keyword>
<evidence type="ECO:0000313" key="2">
    <source>
        <dbReference type="Proteomes" id="UP000326924"/>
    </source>
</evidence>
<feature type="non-terminal residue" evidence="1">
    <location>
        <position position="79"/>
    </location>
</feature>
<dbReference type="InParanoid" id="A0A5J5EGV4"/>
<name>A0A5J5EGV4_9PEZI</name>
<protein>
    <submittedName>
        <fullName evidence="1">Uncharacterized protein</fullName>
    </submittedName>
</protein>
<evidence type="ECO:0000313" key="1">
    <source>
        <dbReference type="EMBL" id="KAA8894524.1"/>
    </source>
</evidence>
<gene>
    <name evidence="1" type="ORF">FN846DRAFT_767589</name>
</gene>
<dbReference type="EMBL" id="VXIS01000334">
    <property type="protein sequence ID" value="KAA8894524.1"/>
    <property type="molecule type" value="Genomic_DNA"/>
</dbReference>
<sequence>VNARQDDWADFLGEIQLAANNAVNASTKMAPNEALMAYLPKAAIDVLIPVPVSLSTQKGRDLQEVKTTILTRREEAGDA</sequence>
<dbReference type="OrthoDB" id="4729352at2759"/>
<accession>A0A5J5EGV4</accession>